<evidence type="ECO:0000256" key="8">
    <source>
        <dbReference type="PIRSR" id="PIRSR601548-5"/>
    </source>
</evidence>
<dbReference type="EC" id="3.4.-.-" evidence="10"/>
<feature type="disulfide bond" evidence="7 9">
    <location>
        <begin position="154"/>
        <end position="162"/>
    </location>
</feature>
<protein>
    <recommendedName>
        <fullName evidence="10">Angiotensin-converting enzyme</fullName>
        <ecNumber evidence="10">3.4.-.-</ecNumber>
    </recommendedName>
</protein>
<comment type="caution">
    <text evidence="12">The sequence shown here is derived from an EMBL/GenBank/DDBJ whole genome shotgun (WGS) entry which is preliminary data.</text>
</comment>
<evidence type="ECO:0000313" key="13">
    <source>
        <dbReference type="Proteomes" id="UP000094527"/>
    </source>
</evidence>
<keyword evidence="4 5" id="KW-0325">Glycoprotein</keyword>
<evidence type="ECO:0000256" key="6">
    <source>
        <dbReference type="PIRSR" id="PIRSR601548-2"/>
    </source>
</evidence>
<evidence type="ECO:0000256" key="3">
    <source>
        <dbReference type="ARBA" id="ARBA00023157"/>
    </source>
</evidence>
<keyword evidence="10" id="KW-0121">Carboxypeptidase</keyword>
<accession>A0A1D2MW38</accession>
<dbReference type="GO" id="GO:0004180">
    <property type="term" value="F:carboxypeptidase activity"/>
    <property type="evidence" value="ECO:0007669"/>
    <property type="project" value="UniProtKB-KW"/>
</dbReference>
<dbReference type="OrthoDB" id="10029630at2759"/>
<dbReference type="GO" id="GO:0008241">
    <property type="term" value="F:peptidyl-dipeptidase activity"/>
    <property type="evidence" value="ECO:0007669"/>
    <property type="project" value="InterPro"/>
</dbReference>
<feature type="glycosylation site" description="N-linked (GlcNAc...) asparagine" evidence="5">
    <location>
        <position position="72"/>
    </location>
</feature>
<evidence type="ECO:0000256" key="2">
    <source>
        <dbReference type="ARBA" id="ARBA00022729"/>
    </source>
</evidence>
<sequence length="385" mass="43616">MGQSILVLIFASSLFLLSAASPNPPGPKPPVPPSPLHQDSEEQAKLYLSELEGRYSGACNRQITVRWNYITNVTNATAAESTAADTEYLNFQSSIQQEILTRFPNWSSLQNETVRREFKYLAIRGPATMPAPDVGAMTALQSEMETAYATVGVCEYNSTENCGLRLDPEIEEKLQTVTDPAELAHYWTAWHDAMSAAVPPIKYQQFLSYQSAMAKANGFKDMSEMWMVTYDDETTGWNADQFKTLIRSLWGDIKPLYEKLHAYVRMKLRRIPEYAPLIPNKCSYIPAELTGNMWSQDWAKLDNITKPFPDAVSLDATEAMLKKNYTVLKMFQEADKFFTDMGLEPMTQTFWNKSMLERPDDGREVVCHASAEDFCLGKGSQDFRY</sequence>
<feature type="glycosylation site" description="N-linked (GlcNAc...) asparagine" evidence="8">
    <location>
        <position position="157"/>
    </location>
</feature>
<evidence type="ECO:0000256" key="10">
    <source>
        <dbReference type="RuleBase" id="RU361144"/>
    </source>
</evidence>
<dbReference type="PANTHER" id="PTHR10514">
    <property type="entry name" value="ANGIOTENSIN-CONVERTING ENZYME"/>
    <property type="match status" value="1"/>
</dbReference>
<evidence type="ECO:0000256" key="7">
    <source>
        <dbReference type="PIRSR" id="PIRSR601548-4"/>
    </source>
</evidence>
<evidence type="ECO:0000256" key="11">
    <source>
        <dbReference type="SAM" id="SignalP"/>
    </source>
</evidence>
<keyword evidence="10" id="KW-0482">Metalloprotease</keyword>
<dbReference type="EMBL" id="LJIJ01000457">
    <property type="protein sequence ID" value="ODM97277.1"/>
    <property type="molecule type" value="Genomic_DNA"/>
</dbReference>
<dbReference type="GO" id="GO:0006508">
    <property type="term" value="P:proteolysis"/>
    <property type="evidence" value="ECO:0007669"/>
    <property type="project" value="UniProtKB-KW"/>
</dbReference>
<proteinExistence type="inferred from homology"/>
<gene>
    <name evidence="12" type="ORF">Ocin01_09391</name>
</gene>
<dbReference type="PROSITE" id="PS52011">
    <property type="entry name" value="PEPTIDASE_M2"/>
    <property type="match status" value="1"/>
</dbReference>
<name>A0A1D2MW38_ORCCI</name>
<feature type="glycosylation site" description="N-linked (GlcNAc...) (complex) asparagine" evidence="5">
    <location>
        <position position="90"/>
    </location>
</feature>
<comment type="caution">
    <text evidence="9">Lacks conserved residue(s) required for the propagation of feature annotation.</text>
</comment>
<dbReference type="InterPro" id="IPR001548">
    <property type="entry name" value="Peptidase_M2"/>
</dbReference>
<dbReference type="GO" id="GO:0008237">
    <property type="term" value="F:metallopeptidase activity"/>
    <property type="evidence" value="ECO:0007669"/>
    <property type="project" value="UniProtKB-KW"/>
</dbReference>
<feature type="glycosylation site" description="N-linked (GlcNAc...) asparagine; partial" evidence="5">
    <location>
        <position position="157"/>
    </location>
</feature>
<keyword evidence="10" id="KW-0645">Protease</keyword>
<dbReference type="GO" id="GO:0005886">
    <property type="term" value="C:plasma membrane"/>
    <property type="evidence" value="ECO:0007669"/>
    <property type="project" value="TreeGrafter"/>
</dbReference>
<feature type="binding site" evidence="6">
    <location>
        <position position="230"/>
    </location>
    <ligand>
        <name>chloride</name>
        <dbReference type="ChEBI" id="CHEBI:17996"/>
        <label>1</label>
    </ligand>
</feature>
<comment type="cofactor">
    <cofactor evidence="10">
        <name>Zn(2+)</name>
        <dbReference type="ChEBI" id="CHEBI:29105"/>
    </cofactor>
    <text evidence="10">Binds 1 zinc ion per subunit.</text>
</comment>
<comment type="similarity">
    <text evidence="1 9 10">Belongs to the peptidase M2 family.</text>
</comment>
<dbReference type="PRINTS" id="PR00791">
    <property type="entry name" value="PEPDIPTASEA"/>
</dbReference>
<reference evidence="12 13" key="1">
    <citation type="journal article" date="2016" name="Genome Biol. Evol.">
        <title>Gene Family Evolution Reflects Adaptation to Soil Environmental Stressors in the Genome of the Collembolan Orchesella cincta.</title>
        <authorList>
            <person name="Faddeeva-Vakhrusheva A."/>
            <person name="Derks M.F."/>
            <person name="Anvar S.Y."/>
            <person name="Agamennone V."/>
            <person name="Suring W."/>
            <person name="Smit S."/>
            <person name="van Straalen N.M."/>
            <person name="Roelofs D."/>
        </authorList>
    </citation>
    <scope>NUCLEOTIDE SEQUENCE [LARGE SCALE GENOMIC DNA]</scope>
    <source>
        <tissue evidence="12">Mixed pool</tissue>
    </source>
</reference>
<dbReference type="STRING" id="48709.A0A1D2MW38"/>
<dbReference type="AlphaFoldDB" id="A0A1D2MW38"/>
<evidence type="ECO:0000256" key="5">
    <source>
        <dbReference type="PIRSR" id="PIRSR601548-10"/>
    </source>
</evidence>
<feature type="glycosylation site" description="N-linked (GlcNAc...) asparagine; partial" evidence="5">
    <location>
        <position position="352"/>
    </location>
</feature>
<evidence type="ECO:0000256" key="4">
    <source>
        <dbReference type="ARBA" id="ARBA00023180"/>
    </source>
</evidence>
<keyword evidence="2 11" id="KW-0732">Signal</keyword>
<organism evidence="12 13">
    <name type="scientific">Orchesella cincta</name>
    <name type="common">Springtail</name>
    <name type="synonym">Podura cincta</name>
    <dbReference type="NCBI Taxonomy" id="48709"/>
    <lineage>
        <taxon>Eukaryota</taxon>
        <taxon>Metazoa</taxon>
        <taxon>Ecdysozoa</taxon>
        <taxon>Arthropoda</taxon>
        <taxon>Hexapoda</taxon>
        <taxon>Collembola</taxon>
        <taxon>Entomobryomorpha</taxon>
        <taxon>Entomobryoidea</taxon>
        <taxon>Orchesellidae</taxon>
        <taxon>Orchesellinae</taxon>
        <taxon>Orchesella</taxon>
    </lineage>
</organism>
<keyword evidence="10" id="KW-0479">Metal-binding</keyword>
<feature type="signal peptide" evidence="11">
    <location>
        <begin position="1"/>
        <end position="20"/>
    </location>
</feature>
<dbReference type="GO" id="GO:0046872">
    <property type="term" value="F:metal ion binding"/>
    <property type="evidence" value="ECO:0007669"/>
    <property type="project" value="UniProtKB-KW"/>
</dbReference>
<evidence type="ECO:0000256" key="1">
    <source>
        <dbReference type="ARBA" id="ARBA00008139"/>
    </source>
</evidence>
<keyword evidence="3 7" id="KW-1015">Disulfide bond</keyword>
<evidence type="ECO:0000256" key="9">
    <source>
        <dbReference type="PROSITE-ProRule" id="PRU01355"/>
    </source>
</evidence>
<keyword evidence="13" id="KW-1185">Reference proteome</keyword>
<evidence type="ECO:0000313" key="12">
    <source>
        <dbReference type="EMBL" id="ODM97277.1"/>
    </source>
</evidence>
<dbReference type="PANTHER" id="PTHR10514:SF27">
    <property type="entry name" value="ANGIOTENSIN-CONVERTING ENZYME"/>
    <property type="match status" value="1"/>
</dbReference>
<dbReference type="SUPFAM" id="SSF55486">
    <property type="entry name" value="Metalloproteases ('zincins'), catalytic domain"/>
    <property type="match status" value="1"/>
</dbReference>
<keyword evidence="10" id="KW-0862">Zinc</keyword>
<dbReference type="Proteomes" id="UP000094527">
    <property type="component" value="Unassembled WGS sequence"/>
</dbReference>
<dbReference type="Pfam" id="PF01401">
    <property type="entry name" value="Peptidase_M2"/>
    <property type="match status" value="1"/>
</dbReference>
<feature type="glycosylation site" description="N-linked (GlcNAc...) (complex) asparagine" evidence="5">
    <location>
        <position position="111"/>
    </location>
</feature>
<feature type="chain" id="PRO_5008904642" description="Angiotensin-converting enzyme" evidence="11">
    <location>
        <begin position="21"/>
        <end position="385"/>
    </location>
</feature>
<keyword evidence="10" id="KW-0378">Hydrolase</keyword>